<dbReference type="OrthoDB" id="419537at2759"/>
<dbReference type="InterPro" id="IPR001312">
    <property type="entry name" value="Hexokinase"/>
</dbReference>
<evidence type="ECO:0000256" key="3">
    <source>
        <dbReference type="ARBA" id="ARBA00009225"/>
    </source>
</evidence>
<dbReference type="GO" id="GO:0006006">
    <property type="term" value="P:glucose metabolic process"/>
    <property type="evidence" value="ECO:0007669"/>
    <property type="project" value="TreeGrafter"/>
</dbReference>
<name>A0A9Q0XII6_9SAUR</name>
<evidence type="ECO:0000256" key="12">
    <source>
        <dbReference type="ARBA" id="ARBA00048160"/>
    </source>
</evidence>
<proteinExistence type="inferred from homology"/>
<dbReference type="InterPro" id="IPR022672">
    <property type="entry name" value="Hexokinase_N"/>
</dbReference>
<dbReference type="EC" id="2.7.1.1" evidence="4"/>
<dbReference type="GO" id="GO:0006096">
    <property type="term" value="P:glycolytic process"/>
    <property type="evidence" value="ECO:0007669"/>
    <property type="project" value="UniProtKB-KW"/>
</dbReference>
<accession>A0A9Q0XII6</accession>
<comment type="pathway">
    <text evidence="2">Carbohydrate metabolism; hexose metabolism.</text>
</comment>
<dbReference type="CDD" id="cd24019">
    <property type="entry name" value="ASKHA_NBD_HK_meta"/>
    <property type="match status" value="1"/>
</dbReference>
<evidence type="ECO:0000256" key="13">
    <source>
        <dbReference type="ARBA" id="ARBA00050361"/>
    </source>
</evidence>
<dbReference type="PRINTS" id="PR00475">
    <property type="entry name" value="HEXOKINASE"/>
</dbReference>
<dbReference type="FunFam" id="3.30.420.40:FF:000095">
    <property type="entry name" value="Phosphotransferase"/>
    <property type="match status" value="1"/>
</dbReference>
<dbReference type="EMBL" id="JAPFRF010000011">
    <property type="protein sequence ID" value="KAJ7316578.1"/>
    <property type="molecule type" value="Genomic_DNA"/>
</dbReference>
<keyword evidence="8" id="KW-0067">ATP-binding</keyword>
<feature type="domain" description="Hexokinase C-terminal" evidence="16">
    <location>
        <begin position="402"/>
        <end position="635"/>
    </location>
</feature>
<keyword evidence="7" id="KW-0418">Kinase</keyword>
<evidence type="ECO:0000256" key="10">
    <source>
        <dbReference type="ARBA" id="ARBA00044613"/>
    </source>
</evidence>
<evidence type="ECO:0000256" key="14">
    <source>
        <dbReference type="ARBA" id="ARBA00059457"/>
    </source>
</evidence>
<dbReference type="GO" id="GO:0005524">
    <property type="term" value="F:ATP binding"/>
    <property type="evidence" value="ECO:0007669"/>
    <property type="project" value="UniProtKB-KW"/>
</dbReference>
<evidence type="ECO:0000256" key="9">
    <source>
        <dbReference type="ARBA" id="ARBA00023152"/>
    </source>
</evidence>
<dbReference type="SUPFAM" id="SSF53067">
    <property type="entry name" value="Actin-like ATPase domain"/>
    <property type="match status" value="4"/>
</dbReference>
<evidence type="ECO:0000313" key="18">
    <source>
        <dbReference type="Proteomes" id="UP001142489"/>
    </source>
</evidence>
<evidence type="ECO:0000313" key="17">
    <source>
        <dbReference type="EMBL" id="KAJ7316578.1"/>
    </source>
</evidence>
<dbReference type="PROSITE" id="PS51748">
    <property type="entry name" value="HEXOKINASE_2"/>
    <property type="match status" value="2"/>
</dbReference>
<dbReference type="PANTHER" id="PTHR19443:SF1">
    <property type="entry name" value="HEXOKINASE-3"/>
    <property type="match status" value="1"/>
</dbReference>
<organism evidence="17 18">
    <name type="scientific">Phrynocephalus forsythii</name>
    <dbReference type="NCBI Taxonomy" id="171643"/>
    <lineage>
        <taxon>Eukaryota</taxon>
        <taxon>Metazoa</taxon>
        <taxon>Chordata</taxon>
        <taxon>Craniata</taxon>
        <taxon>Vertebrata</taxon>
        <taxon>Euteleostomi</taxon>
        <taxon>Lepidosauria</taxon>
        <taxon>Squamata</taxon>
        <taxon>Bifurcata</taxon>
        <taxon>Unidentata</taxon>
        <taxon>Episquamata</taxon>
        <taxon>Toxicofera</taxon>
        <taxon>Iguania</taxon>
        <taxon>Acrodonta</taxon>
        <taxon>Agamidae</taxon>
        <taxon>Agaminae</taxon>
        <taxon>Phrynocephalus</taxon>
    </lineage>
</organism>
<evidence type="ECO:0000256" key="4">
    <source>
        <dbReference type="ARBA" id="ARBA00012324"/>
    </source>
</evidence>
<dbReference type="GO" id="GO:0005536">
    <property type="term" value="F:D-glucose binding"/>
    <property type="evidence" value="ECO:0007669"/>
    <property type="project" value="InterPro"/>
</dbReference>
<feature type="domain" description="Hexokinase N-terminal" evidence="15">
    <location>
        <begin position="181"/>
        <end position="393"/>
    </location>
</feature>
<evidence type="ECO:0000259" key="15">
    <source>
        <dbReference type="Pfam" id="PF00349"/>
    </source>
</evidence>
<evidence type="ECO:0000259" key="16">
    <source>
        <dbReference type="Pfam" id="PF03727"/>
    </source>
</evidence>
<dbReference type="InterPro" id="IPR019807">
    <property type="entry name" value="Hexokinase_BS"/>
</dbReference>
<keyword evidence="18" id="KW-1185">Reference proteome</keyword>
<dbReference type="FunFam" id="3.40.367.20:FF:000001">
    <property type="entry name" value="Hexokinase 1"/>
    <property type="match status" value="1"/>
</dbReference>
<keyword evidence="5" id="KW-0808">Transferase</keyword>
<feature type="domain" description="Hexokinase C-terminal" evidence="16">
    <location>
        <begin position="850"/>
        <end position="1082"/>
    </location>
</feature>
<evidence type="ECO:0000256" key="1">
    <source>
        <dbReference type="ARBA" id="ARBA00004888"/>
    </source>
</evidence>
<comment type="catalytic activity">
    <reaction evidence="11">
        <text>D-fructose + ATP = D-fructose 6-phosphate + ADP + H(+)</text>
        <dbReference type="Rhea" id="RHEA:16125"/>
        <dbReference type="ChEBI" id="CHEBI:15378"/>
        <dbReference type="ChEBI" id="CHEBI:30616"/>
        <dbReference type="ChEBI" id="CHEBI:37721"/>
        <dbReference type="ChEBI" id="CHEBI:61527"/>
        <dbReference type="ChEBI" id="CHEBI:456216"/>
        <dbReference type="EC" id="2.7.1.1"/>
    </reaction>
    <physiologicalReaction direction="left-to-right" evidence="11">
        <dbReference type="Rhea" id="RHEA:16126"/>
    </physiologicalReaction>
</comment>
<keyword evidence="9" id="KW-0324">Glycolysis</keyword>
<gene>
    <name evidence="17" type="ORF">JRQ81_002740</name>
</gene>
<dbReference type="GO" id="GO:0005829">
    <property type="term" value="C:cytosol"/>
    <property type="evidence" value="ECO:0007669"/>
    <property type="project" value="TreeGrafter"/>
</dbReference>
<evidence type="ECO:0000256" key="5">
    <source>
        <dbReference type="ARBA" id="ARBA00022679"/>
    </source>
</evidence>
<dbReference type="AlphaFoldDB" id="A0A9Q0XII6"/>
<dbReference type="PROSITE" id="PS00378">
    <property type="entry name" value="HEXOKINASE_1"/>
    <property type="match status" value="1"/>
</dbReference>
<dbReference type="FunFam" id="3.40.367.20:FF:000005">
    <property type="entry name" value="Phosphotransferase"/>
    <property type="match status" value="1"/>
</dbReference>
<evidence type="ECO:0000256" key="8">
    <source>
        <dbReference type="ARBA" id="ARBA00022840"/>
    </source>
</evidence>
<keyword evidence="6" id="KW-0547">Nucleotide-binding</keyword>
<dbReference type="Pfam" id="PF03727">
    <property type="entry name" value="Hexokinase_2"/>
    <property type="match status" value="2"/>
</dbReference>
<protein>
    <recommendedName>
        <fullName evidence="4">hexokinase</fullName>
        <ecNumber evidence="4">2.7.1.1</ecNumber>
    </recommendedName>
</protein>
<sequence>MSGPDRFSPKESCLRSGICAPGSFEREDDFSPKASSRVSFMLNSSSDAGPASGGSHKISFLLNASSDTHPSSNTIFAYNESESHAMDSFEGRPLGHPARDPFSPISQESDVASSSFMSFAMTHSSLPQGPRDMVVVPKPRTTLMTSFVSYCKMDPDEDTAPVHRLIPHRASSKGSSVSEQIKKYVDLFYVPKEKLLQVKDSMLTAMERGLKQKIKEDSSLPMLSSYVCTLPDGTERGDFLGLELCRTHVKVLLLQLTDDTDEPEVVRRRTFPLAEKIINGNGEQVFEFMAQCLATFLNGLNINKQYLPLGFCFPFPCEHITLTQCKLIRWTKDSRWPDAEGCNVTQLLQAALNQHCKVTNMVGLAVNKASIPVNYQIEVLAVVNNTVGTLLSVNSDAQPCEVGLVIDVGTNCCYIEEMQRIAGLGKSEGRTCVNTEWGSFGNAGELNHLLTEFDVLMDKQCMDQGKYRFEKLVGSLYLCETIRVILANLAEKGDLFNGVLTPTLLTKGKVELQDVVEIIDEKVGLARTKDFLSRLGMVASNQDCFHVQQICQAIFTRSARLCAAGLAGILTHIRNAQGLKTLKVTVAVDGELYKSQKKYGEILEQALGSLVPECSVTFVQSESGSGYGAAVVAAVEMRLRRQREGVEQILTPFRLSMVELEKLRNMMRHEMEKGLSKETNSKASVRMLPTYVRNLPDGTERGDFLALDLGGTNFRVLLVQVRSRDEGGVRMTSETYTIPPEIAQSNATQLFDHIISCIVDFNSKHSILGRALPLGFTFSFPCHQINLDKGILLRWTKGFSASGCVGEDAVGLLREAIQRQPNVDVDVVAIVNDTVGTMMSCAYADPKCEVGLIVGTGTNACYMEEMRNIGTVEGDEGRMCINMEWGAFGDDGCLESFMTPFDVKVDAESINAGQQRYEKLISGMYLGEIVRYILLELASRKILFKGRQSHVLTTKNIFPTKFLTSVEDSEGHQHVCNILESYGLTVSLEDGLVVKEVCHTISSRAAKMCAAGVAAVVDKIRENKHMTKLDMTVGVDGTLYKLHHFFAKKLQDTVALLAPNCNVKFMLSEDGSGKGAALIAAVACHK</sequence>
<dbReference type="GO" id="GO:0001678">
    <property type="term" value="P:intracellular glucose homeostasis"/>
    <property type="evidence" value="ECO:0007669"/>
    <property type="project" value="InterPro"/>
</dbReference>
<comment type="catalytic activity">
    <reaction evidence="12">
        <text>D-glucose + ATP = D-glucose 6-phosphate + ADP + H(+)</text>
        <dbReference type="Rhea" id="RHEA:17825"/>
        <dbReference type="ChEBI" id="CHEBI:4167"/>
        <dbReference type="ChEBI" id="CHEBI:15378"/>
        <dbReference type="ChEBI" id="CHEBI:30616"/>
        <dbReference type="ChEBI" id="CHEBI:61548"/>
        <dbReference type="ChEBI" id="CHEBI:456216"/>
        <dbReference type="EC" id="2.7.1.1"/>
    </reaction>
    <physiologicalReaction direction="left-to-right" evidence="12">
        <dbReference type="Rhea" id="RHEA:17826"/>
    </physiologicalReaction>
</comment>
<evidence type="ECO:0000256" key="2">
    <source>
        <dbReference type="ARBA" id="ARBA00005028"/>
    </source>
</evidence>
<evidence type="ECO:0000256" key="11">
    <source>
        <dbReference type="ARBA" id="ARBA00047905"/>
    </source>
</evidence>
<dbReference type="GO" id="GO:0008865">
    <property type="term" value="F:fructokinase activity"/>
    <property type="evidence" value="ECO:0007669"/>
    <property type="project" value="TreeGrafter"/>
</dbReference>
<dbReference type="GO" id="GO:0005739">
    <property type="term" value="C:mitochondrion"/>
    <property type="evidence" value="ECO:0007669"/>
    <property type="project" value="TreeGrafter"/>
</dbReference>
<comment type="pathway">
    <text evidence="1">Carbohydrate degradation; glycolysis; D-glyceraldehyde 3-phosphate and glycerone phosphate from D-glucose: step 1/4.</text>
</comment>
<dbReference type="GO" id="GO:0019158">
    <property type="term" value="F:mannokinase activity"/>
    <property type="evidence" value="ECO:0007669"/>
    <property type="project" value="TreeGrafter"/>
</dbReference>
<feature type="domain" description="Hexokinase N-terminal" evidence="15">
    <location>
        <begin position="646"/>
        <end position="843"/>
    </location>
</feature>
<dbReference type="PANTHER" id="PTHR19443">
    <property type="entry name" value="HEXOKINASE"/>
    <property type="match status" value="1"/>
</dbReference>
<evidence type="ECO:0000256" key="6">
    <source>
        <dbReference type="ARBA" id="ARBA00022741"/>
    </source>
</evidence>
<comment type="function">
    <text evidence="14">Catalyzes the phosphorylation of various hexoses to hexose 6-phosphate.</text>
</comment>
<comment type="catalytic activity">
    <reaction evidence="13">
        <text>D-mannose + ATP = D-mannose 6-phosphate + ADP + H(+)</text>
        <dbReference type="Rhea" id="RHEA:11028"/>
        <dbReference type="ChEBI" id="CHEBI:4208"/>
        <dbReference type="ChEBI" id="CHEBI:15378"/>
        <dbReference type="ChEBI" id="CHEBI:30616"/>
        <dbReference type="ChEBI" id="CHEBI:58735"/>
        <dbReference type="ChEBI" id="CHEBI:456216"/>
        <dbReference type="EC" id="2.7.1.1"/>
    </reaction>
    <physiologicalReaction direction="left-to-right" evidence="13">
        <dbReference type="Rhea" id="RHEA:11029"/>
    </physiologicalReaction>
</comment>
<reference evidence="17" key="1">
    <citation type="journal article" date="2023" name="DNA Res.">
        <title>Chromosome-level genome assembly of Phrynocephalus forsythii using third-generation DNA sequencing and Hi-C analysis.</title>
        <authorList>
            <person name="Qi Y."/>
            <person name="Zhao W."/>
            <person name="Zhao Y."/>
            <person name="Niu C."/>
            <person name="Cao S."/>
            <person name="Zhang Y."/>
        </authorList>
    </citation>
    <scope>NUCLEOTIDE SEQUENCE</scope>
    <source>
        <tissue evidence="17">Muscle</tissue>
    </source>
</reference>
<dbReference type="Pfam" id="PF00349">
    <property type="entry name" value="Hexokinase_1"/>
    <property type="match status" value="2"/>
</dbReference>
<dbReference type="Proteomes" id="UP001142489">
    <property type="component" value="Unassembled WGS sequence"/>
</dbReference>
<comment type="caution">
    <text evidence="17">The sequence shown here is derived from an EMBL/GenBank/DDBJ whole genome shotgun (WGS) entry which is preliminary data.</text>
</comment>
<dbReference type="Gene3D" id="3.40.367.20">
    <property type="match status" value="2"/>
</dbReference>
<dbReference type="InterPro" id="IPR043129">
    <property type="entry name" value="ATPase_NBD"/>
</dbReference>
<comment type="catalytic activity">
    <reaction evidence="10">
        <text>a D-hexose + ATP = a D-hexose 6-phosphate + ADP + H(+)</text>
        <dbReference type="Rhea" id="RHEA:22740"/>
        <dbReference type="ChEBI" id="CHEBI:4194"/>
        <dbReference type="ChEBI" id="CHEBI:15378"/>
        <dbReference type="ChEBI" id="CHEBI:30616"/>
        <dbReference type="ChEBI" id="CHEBI:229467"/>
        <dbReference type="ChEBI" id="CHEBI:456216"/>
        <dbReference type="EC" id="2.7.1.1"/>
    </reaction>
    <physiologicalReaction direction="left-to-right" evidence="10">
        <dbReference type="Rhea" id="RHEA:22741"/>
    </physiologicalReaction>
</comment>
<comment type="similarity">
    <text evidence="3">Belongs to the hexokinase family.</text>
</comment>
<evidence type="ECO:0000256" key="7">
    <source>
        <dbReference type="ARBA" id="ARBA00022777"/>
    </source>
</evidence>
<dbReference type="Gene3D" id="3.30.420.40">
    <property type="match status" value="2"/>
</dbReference>
<dbReference type="InterPro" id="IPR022673">
    <property type="entry name" value="Hexokinase_C"/>
</dbReference>
<dbReference type="GO" id="GO:0004340">
    <property type="term" value="F:glucokinase activity"/>
    <property type="evidence" value="ECO:0007669"/>
    <property type="project" value="TreeGrafter"/>
</dbReference>